<reference evidence="1 2" key="1">
    <citation type="journal article" date="2019" name="Nat. Microbiol.">
        <title>Mediterranean grassland soil C-N compound turnover is dependent on rainfall and depth, and is mediated by genomically divergent microorganisms.</title>
        <authorList>
            <person name="Diamond S."/>
            <person name="Andeer P.F."/>
            <person name="Li Z."/>
            <person name="Crits-Christoph A."/>
            <person name="Burstein D."/>
            <person name="Anantharaman K."/>
            <person name="Lane K.R."/>
            <person name="Thomas B.C."/>
            <person name="Pan C."/>
            <person name="Northen T.R."/>
            <person name="Banfield J.F."/>
        </authorList>
    </citation>
    <scope>NUCLEOTIDE SEQUENCE [LARGE SCALE GENOMIC DNA]</scope>
    <source>
        <strain evidence="1">WS_3</strain>
    </source>
</reference>
<dbReference type="SUPFAM" id="SSF109854">
    <property type="entry name" value="DinB/YfiT-like putative metalloenzymes"/>
    <property type="match status" value="1"/>
</dbReference>
<comment type="caution">
    <text evidence="1">The sequence shown here is derived from an EMBL/GenBank/DDBJ whole genome shotgun (WGS) entry which is preliminary data.</text>
</comment>
<name>A0A538SI85_UNCEI</name>
<sequence>MEFQSRAVRTLVEIHEHELRRFLDVWDSFAASDVPMPEARGDESYASRETLVTHVVGAARNYLTWIGECVGRPVTDVDGERDPAKVAPKARPFAEAILAAWRRHLAALADPELGPTLFKTRWGEFFSVETMLEHAVVHPMRHRIQLERALARTTDSR</sequence>
<gene>
    <name evidence="1" type="ORF">E6K73_06725</name>
</gene>
<proteinExistence type="predicted"/>
<dbReference type="Gene3D" id="1.20.120.450">
    <property type="entry name" value="dinb family like domain"/>
    <property type="match status" value="1"/>
</dbReference>
<evidence type="ECO:0000313" key="1">
    <source>
        <dbReference type="EMBL" id="TMQ51087.1"/>
    </source>
</evidence>
<dbReference type="Proteomes" id="UP000320184">
    <property type="component" value="Unassembled WGS sequence"/>
</dbReference>
<accession>A0A538SI85</accession>
<dbReference type="EMBL" id="VBOT01000081">
    <property type="protein sequence ID" value="TMQ51087.1"/>
    <property type="molecule type" value="Genomic_DNA"/>
</dbReference>
<organism evidence="1 2">
    <name type="scientific">Eiseniibacteriota bacterium</name>
    <dbReference type="NCBI Taxonomy" id="2212470"/>
    <lineage>
        <taxon>Bacteria</taxon>
        <taxon>Candidatus Eiseniibacteriota</taxon>
    </lineage>
</organism>
<protein>
    <recommendedName>
        <fullName evidence="3">DinB family protein</fullName>
    </recommendedName>
</protein>
<evidence type="ECO:0000313" key="2">
    <source>
        <dbReference type="Proteomes" id="UP000320184"/>
    </source>
</evidence>
<dbReference type="InterPro" id="IPR034660">
    <property type="entry name" value="DinB/YfiT-like"/>
</dbReference>
<dbReference type="AlphaFoldDB" id="A0A538SI85"/>
<evidence type="ECO:0008006" key="3">
    <source>
        <dbReference type="Google" id="ProtNLM"/>
    </source>
</evidence>